<dbReference type="Gene3D" id="1.25.40.20">
    <property type="entry name" value="Ankyrin repeat-containing domain"/>
    <property type="match status" value="2"/>
</dbReference>
<evidence type="ECO:0000313" key="4">
    <source>
        <dbReference type="EMBL" id="CEM55074.1"/>
    </source>
</evidence>
<gene>
    <name evidence="4" type="ORF">Cvel_2322</name>
</gene>
<dbReference type="SUPFAM" id="SSF48403">
    <property type="entry name" value="Ankyrin repeat"/>
    <property type="match status" value="1"/>
</dbReference>
<organism evidence="4">
    <name type="scientific">Chromera velia CCMP2878</name>
    <dbReference type="NCBI Taxonomy" id="1169474"/>
    <lineage>
        <taxon>Eukaryota</taxon>
        <taxon>Sar</taxon>
        <taxon>Alveolata</taxon>
        <taxon>Colpodellida</taxon>
        <taxon>Chromeraceae</taxon>
        <taxon>Chromera</taxon>
    </lineage>
</organism>
<dbReference type="VEuPathDB" id="CryptoDB:Cvel_2322"/>
<dbReference type="InterPro" id="IPR036770">
    <property type="entry name" value="Ankyrin_rpt-contain_sf"/>
</dbReference>
<name>A0A0G4ICY2_9ALVE</name>
<keyword evidence="1" id="KW-0677">Repeat</keyword>
<reference evidence="4" key="1">
    <citation type="submission" date="2014-11" db="EMBL/GenBank/DDBJ databases">
        <authorList>
            <person name="Otto D Thomas"/>
            <person name="Naeem Raeece"/>
        </authorList>
    </citation>
    <scope>NUCLEOTIDE SEQUENCE</scope>
</reference>
<feature type="repeat" description="ANK" evidence="3">
    <location>
        <begin position="88"/>
        <end position="120"/>
    </location>
</feature>
<keyword evidence="2 3" id="KW-0040">ANK repeat</keyword>
<dbReference type="InterPro" id="IPR002110">
    <property type="entry name" value="Ankyrin_rpt"/>
</dbReference>
<accession>A0A0G4ICY2</accession>
<sequence>MEGLQRGLAGLFPAEGPCPLDANLRLLASAGTKEQTGRLIRESKTVNVNVGDEERGETALMLVSDRGHTDIVRLLVDAKANVDMQDKNGQTALILVSCKGHADIVRLLVDAKANVDMQDKNGKTALFLASENRHTDIVRLLVDAKANVDMQDKNGKTALMWASLQPSLDSR</sequence>
<feature type="repeat" description="ANK" evidence="3">
    <location>
        <begin position="55"/>
        <end position="87"/>
    </location>
</feature>
<dbReference type="InterPro" id="IPR051637">
    <property type="entry name" value="Ank_repeat_dom-contain_49"/>
</dbReference>
<dbReference type="AlphaFoldDB" id="A0A0G4ICY2"/>
<evidence type="ECO:0000256" key="2">
    <source>
        <dbReference type="ARBA" id="ARBA00023043"/>
    </source>
</evidence>
<proteinExistence type="predicted"/>
<evidence type="ECO:0000256" key="3">
    <source>
        <dbReference type="PROSITE-ProRule" id="PRU00023"/>
    </source>
</evidence>
<dbReference type="PhylomeDB" id="A0A0G4ICY2"/>
<protein>
    <submittedName>
        <fullName evidence="4">Uncharacterized protein</fullName>
    </submittedName>
</protein>
<dbReference type="SMART" id="SM00248">
    <property type="entry name" value="ANK"/>
    <property type="match status" value="3"/>
</dbReference>
<dbReference type="PROSITE" id="PS50088">
    <property type="entry name" value="ANK_REPEAT"/>
    <property type="match status" value="3"/>
</dbReference>
<dbReference type="EMBL" id="CDMZ01005842">
    <property type="protein sequence ID" value="CEM55074.1"/>
    <property type="molecule type" value="Genomic_DNA"/>
</dbReference>
<dbReference type="Pfam" id="PF00023">
    <property type="entry name" value="Ank"/>
    <property type="match status" value="1"/>
</dbReference>
<dbReference type="PANTHER" id="PTHR24180:SF45">
    <property type="entry name" value="POLY [ADP-RIBOSE] POLYMERASE TANKYRASE"/>
    <property type="match status" value="1"/>
</dbReference>
<dbReference type="Pfam" id="PF12796">
    <property type="entry name" value="Ank_2"/>
    <property type="match status" value="1"/>
</dbReference>
<feature type="repeat" description="ANK" evidence="3">
    <location>
        <begin position="121"/>
        <end position="153"/>
    </location>
</feature>
<evidence type="ECO:0000256" key="1">
    <source>
        <dbReference type="ARBA" id="ARBA00022737"/>
    </source>
</evidence>
<dbReference type="PROSITE" id="PS50297">
    <property type="entry name" value="ANK_REP_REGION"/>
    <property type="match status" value="3"/>
</dbReference>
<dbReference type="PANTHER" id="PTHR24180">
    <property type="entry name" value="CYCLIN-DEPENDENT KINASE INHIBITOR 2C-RELATED"/>
    <property type="match status" value="1"/>
</dbReference>